<comment type="subcellular location">
    <subcellularLocation>
        <location evidence="5 6">Cell membrane</location>
        <topology evidence="5 6">Multi-pass membrane protein</topology>
    </subcellularLocation>
    <subcellularLocation>
        <location evidence="1">Membrane</location>
        <topology evidence="1">Multi-pass membrane protein</topology>
    </subcellularLocation>
</comment>
<keyword evidence="5" id="KW-1278">Translocase</keyword>
<keyword evidence="4 5" id="KW-0472">Membrane</keyword>
<dbReference type="EMBL" id="CP031158">
    <property type="protein sequence ID" value="AXG98391.1"/>
    <property type="molecule type" value="Genomic_DNA"/>
</dbReference>
<keyword evidence="7" id="KW-0560">Oxidoreductase</keyword>
<evidence type="ECO:0000256" key="1">
    <source>
        <dbReference type="ARBA" id="ARBA00004141"/>
    </source>
</evidence>
<feature type="transmembrane region" description="Helical" evidence="5">
    <location>
        <begin position="319"/>
        <end position="341"/>
    </location>
</feature>
<keyword evidence="5" id="KW-1003">Cell membrane</keyword>
<dbReference type="KEGG" id="dwu:DVJ83_03550"/>
<evidence type="ECO:0000256" key="6">
    <source>
        <dbReference type="RuleBase" id="RU000471"/>
    </source>
</evidence>
<dbReference type="PANTHER" id="PTHR11432:SF3">
    <property type="entry name" value="NADH-UBIQUINONE OXIDOREDUCTASE CHAIN 1"/>
    <property type="match status" value="1"/>
</dbReference>
<dbReference type="InterPro" id="IPR001694">
    <property type="entry name" value="NADH_UbQ_OxRdtase_su1/FPO"/>
</dbReference>
<feature type="transmembrane region" description="Helical" evidence="5">
    <location>
        <begin position="162"/>
        <end position="181"/>
    </location>
</feature>
<comment type="similarity">
    <text evidence="5 6">Belongs to the complex I subunit 1 family.</text>
</comment>
<comment type="subunit">
    <text evidence="5">NDH-1 is composed of 15 different subunits. Subunits NuoA, H, J, K, L, M, N constitute the membrane sector of the complex.</text>
</comment>
<feature type="transmembrane region" description="Helical" evidence="5">
    <location>
        <begin position="247"/>
        <end position="266"/>
    </location>
</feature>
<dbReference type="STRING" id="1288484.GCA_000348665_00343"/>
<keyword evidence="3 5" id="KW-1133">Transmembrane helix</keyword>
<comment type="catalytic activity">
    <reaction evidence="5">
        <text>a quinone + NADH + 5 H(+)(in) = a quinol + NAD(+) + 4 H(+)(out)</text>
        <dbReference type="Rhea" id="RHEA:57888"/>
        <dbReference type="ChEBI" id="CHEBI:15378"/>
        <dbReference type="ChEBI" id="CHEBI:24646"/>
        <dbReference type="ChEBI" id="CHEBI:57540"/>
        <dbReference type="ChEBI" id="CHEBI:57945"/>
        <dbReference type="ChEBI" id="CHEBI:132124"/>
    </reaction>
</comment>
<evidence type="ECO:0000256" key="4">
    <source>
        <dbReference type="ARBA" id="ARBA00023136"/>
    </source>
</evidence>
<feature type="transmembrane region" description="Helical" evidence="5">
    <location>
        <begin position="286"/>
        <end position="307"/>
    </location>
</feature>
<dbReference type="GO" id="GO:0048038">
    <property type="term" value="F:quinone binding"/>
    <property type="evidence" value="ECO:0007669"/>
    <property type="project" value="UniProtKB-KW"/>
</dbReference>
<dbReference type="Proteomes" id="UP000253744">
    <property type="component" value="Chromosome"/>
</dbReference>
<name>A0A345IFB9_9DEIO</name>
<dbReference type="RefSeq" id="WP_114671412.1">
    <property type="nucleotide sequence ID" value="NZ_CP031158.1"/>
</dbReference>
<keyword evidence="5" id="KW-0830">Ubiquinone</keyword>
<dbReference type="GO" id="GO:0005886">
    <property type="term" value="C:plasma membrane"/>
    <property type="evidence" value="ECO:0007669"/>
    <property type="project" value="UniProtKB-SubCell"/>
</dbReference>
<feature type="transmembrane region" description="Helical" evidence="5">
    <location>
        <begin position="6"/>
        <end position="31"/>
    </location>
</feature>
<dbReference type="GO" id="GO:0016655">
    <property type="term" value="F:oxidoreductase activity, acting on NAD(P)H, quinone or similar compound as acceptor"/>
    <property type="evidence" value="ECO:0007669"/>
    <property type="project" value="UniProtKB-UniRule"/>
</dbReference>
<dbReference type="NCBIfam" id="NF004741">
    <property type="entry name" value="PRK06076.1-2"/>
    <property type="match status" value="1"/>
</dbReference>
<feature type="transmembrane region" description="Helical" evidence="5">
    <location>
        <begin position="118"/>
        <end position="141"/>
    </location>
</feature>
<evidence type="ECO:0000256" key="2">
    <source>
        <dbReference type="ARBA" id="ARBA00022692"/>
    </source>
</evidence>
<dbReference type="PANTHER" id="PTHR11432">
    <property type="entry name" value="NADH DEHYDROGENASE SUBUNIT 1"/>
    <property type="match status" value="1"/>
</dbReference>
<keyword evidence="2 5" id="KW-0812">Transmembrane</keyword>
<dbReference type="GO" id="GO:0009060">
    <property type="term" value="P:aerobic respiration"/>
    <property type="evidence" value="ECO:0007669"/>
    <property type="project" value="TreeGrafter"/>
</dbReference>
<evidence type="ECO:0000256" key="3">
    <source>
        <dbReference type="ARBA" id="ARBA00022989"/>
    </source>
</evidence>
<dbReference type="GO" id="GO:0003954">
    <property type="term" value="F:NADH dehydrogenase activity"/>
    <property type="evidence" value="ECO:0007669"/>
    <property type="project" value="TreeGrafter"/>
</dbReference>
<accession>A0A345IFB9</accession>
<gene>
    <name evidence="5" type="primary">nuoH</name>
    <name evidence="7" type="ORF">DVJ83_03550</name>
</gene>
<sequence>MPDWLSALLVTLLKAVLVALALLTAFAYMTLIERRLLGRIQLRPGPNRVGPLGLLQPLADAIKSIFKEDVTVTLADKLVYTLAPILAIGMALTAFGGIPAGPPGSLFGTDPWVYNLDAGVLALLALTSMGVYGIFLGGWASGSKYPMLGSLRSSAQMISYELGMGLSILGLLMLVGSTNFLDIVEWQAGARGHGWLILFQVFAFALFLVSSFAEVNRTPFDLPEAEQELVAGYLTEYSSIKWALFQMAEYVNIMTASALMSTLFFGGYRGPGFLEPLIPGISSWPLVWLIAKIAFFMFLFIWVRATLPRLRYDQLMRLGWKLTLPLALLNTVTVAAVLAFVPPEGLLGIPRLWLLGAVSLLLLLILFAASDAVRGLWNAPALRQGDKRVPGRTLGGD</sequence>
<dbReference type="InterPro" id="IPR018086">
    <property type="entry name" value="NADH_UbQ_OxRdtase_su1_CS"/>
</dbReference>
<evidence type="ECO:0000313" key="8">
    <source>
        <dbReference type="Proteomes" id="UP000253744"/>
    </source>
</evidence>
<dbReference type="PROSITE" id="PS00667">
    <property type="entry name" value="COMPLEX1_ND1_1"/>
    <property type="match status" value="1"/>
</dbReference>
<evidence type="ECO:0000256" key="5">
    <source>
        <dbReference type="HAMAP-Rule" id="MF_01350"/>
    </source>
</evidence>
<reference evidence="7 8" key="1">
    <citation type="submission" date="2018-07" db="EMBL/GenBank/DDBJ databases">
        <title>Complete Genome and Methylome Analysis of Deinococcus wulumuqiensis NEB 479.</title>
        <authorList>
            <person name="Fomenkov A."/>
            <person name="Luyten Y."/>
            <person name="Vincze T."/>
            <person name="Anton B.P."/>
            <person name="Clark T."/>
            <person name="Roberts R.J."/>
            <person name="Morgan R.D."/>
        </authorList>
    </citation>
    <scope>NUCLEOTIDE SEQUENCE [LARGE SCALE GENOMIC DNA]</scope>
    <source>
        <strain evidence="7 8">NEB 479</strain>
    </source>
</reference>
<proteinExistence type="inferred from homology"/>
<dbReference type="EC" id="7.1.1.-" evidence="5"/>
<organism evidence="7 8">
    <name type="scientific">Deinococcus wulumuqiensis</name>
    <dbReference type="NCBI Taxonomy" id="980427"/>
    <lineage>
        <taxon>Bacteria</taxon>
        <taxon>Thermotogati</taxon>
        <taxon>Deinococcota</taxon>
        <taxon>Deinococci</taxon>
        <taxon>Deinococcales</taxon>
        <taxon>Deinococcaceae</taxon>
        <taxon>Deinococcus</taxon>
    </lineage>
</organism>
<comment type="function">
    <text evidence="5">NDH-1 shuttles electrons from NADH, via FMN and iron-sulfur (Fe-S) centers, to quinones in the respiratory chain. The immediate electron acceptor for the enzyme in this species is believed to be ubiquinone. Couples the redox reaction to proton translocation (for every two electrons transferred, four hydrogen ions are translocated across the cytoplasmic membrane), and thus conserves the redox energy in a proton gradient. This subunit may bind ubiquinone.</text>
</comment>
<dbReference type="Pfam" id="PF00146">
    <property type="entry name" value="NADHdh"/>
    <property type="match status" value="1"/>
</dbReference>
<protein>
    <recommendedName>
        <fullName evidence="5">NADH-quinone oxidoreductase subunit H</fullName>
        <ecNumber evidence="5">7.1.1.-</ecNumber>
    </recommendedName>
    <alternativeName>
        <fullName evidence="5">NADH dehydrogenase I subunit H</fullName>
    </alternativeName>
    <alternativeName>
        <fullName evidence="5">NDH-1 subunit H</fullName>
    </alternativeName>
</protein>
<dbReference type="PROSITE" id="PS00668">
    <property type="entry name" value="COMPLEX1_ND1_2"/>
    <property type="match status" value="1"/>
</dbReference>
<evidence type="ECO:0000313" key="7">
    <source>
        <dbReference type="EMBL" id="AXG98391.1"/>
    </source>
</evidence>
<feature type="transmembrane region" description="Helical" evidence="5">
    <location>
        <begin position="353"/>
        <end position="373"/>
    </location>
</feature>
<feature type="transmembrane region" description="Helical" evidence="5">
    <location>
        <begin position="193"/>
        <end position="213"/>
    </location>
</feature>
<dbReference type="AlphaFoldDB" id="A0A345IFB9"/>
<keyword evidence="5" id="KW-0874">Quinone</keyword>
<keyword evidence="5 6" id="KW-0520">NAD</keyword>
<feature type="transmembrane region" description="Helical" evidence="5">
    <location>
        <begin position="78"/>
        <end position="98"/>
    </location>
</feature>
<dbReference type="HAMAP" id="MF_01350">
    <property type="entry name" value="NDH1_NuoH"/>
    <property type="match status" value="1"/>
</dbReference>